<dbReference type="EMBL" id="CM000786">
    <property type="protein sequence ID" value="AQK41681.1"/>
    <property type="molecule type" value="Genomic_DNA"/>
</dbReference>
<evidence type="ECO:0000256" key="1">
    <source>
        <dbReference type="SAM" id="MobiDB-lite"/>
    </source>
</evidence>
<dbReference type="AlphaFoldDB" id="A0A1D6J0U0"/>
<feature type="region of interest" description="Disordered" evidence="1">
    <location>
        <begin position="1"/>
        <end position="66"/>
    </location>
</feature>
<feature type="compositionally biased region" description="Gly residues" evidence="1">
    <location>
        <begin position="46"/>
        <end position="55"/>
    </location>
</feature>
<proteinExistence type="predicted"/>
<feature type="compositionally biased region" description="Low complexity" evidence="1">
    <location>
        <begin position="21"/>
        <end position="33"/>
    </location>
</feature>
<name>A0A1D6J0U0_MAIZE</name>
<sequence length="183" mass="18611">KLQLPLGDVPTRGPAPPTTSPSPTVSVPLAGAPARRRRRRPADAGGPPGVAGLHGGRGRGRDAAGPRARVALRPAGPPAGAGSAAPPQPVPVRGADDFLCLADAHGGFRDALVALAALQAEARAALDDLGRCIADVESSGEKAFPSSTLESPSSTFLAQPSDSRIIKTQQTRLHFATLDKICT</sequence>
<protein>
    <submittedName>
        <fullName evidence="2">DUF241 domain protein</fullName>
    </submittedName>
</protein>
<accession>A0A1D6J0U0</accession>
<gene>
    <name evidence="2" type="ORF">ZEAMMB73_Zm00001d024643</name>
</gene>
<evidence type="ECO:0000313" key="2">
    <source>
        <dbReference type="EMBL" id="AQK41681.1"/>
    </source>
</evidence>
<feature type="non-terminal residue" evidence="2">
    <location>
        <position position="1"/>
    </location>
</feature>
<organism evidence="2">
    <name type="scientific">Zea mays</name>
    <name type="common">Maize</name>
    <dbReference type="NCBI Taxonomy" id="4577"/>
    <lineage>
        <taxon>Eukaryota</taxon>
        <taxon>Viridiplantae</taxon>
        <taxon>Streptophyta</taxon>
        <taxon>Embryophyta</taxon>
        <taxon>Tracheophyta</taxon>
        <taxon>Spermatophyta</taxon>
        <taxon>Magnoliopsida</taxon>
        <taxon>Liliopsida</taxon>
        <taxon>Poales</taxon>
        <taxon>Poaceae</taxon>
        <taxon>PACMAD clade</taxon>
        <taxon>Panicoideae</taxon>
        <taxon>Andropogonodae</taxon>
        <taxon>Andropogoneae</taxon>
        <taxon>Tripsacinae</taxon>
        <taxon>Zea</taxon>
    </lineage>
</organism>
<feature type="region of interest" description="Disordered" evidence="1">
    <location>
        <begin position="71"/>
        <end position="90"/>
    </location>
</feature>
<feature type="compositionally biased region" description="Low complexity" evidence="1">
    <location>
        <begin position="71"/>
        <end position="85"/>
    </location>
</feature>
<reference evidence="2" key="1">
    <citation type="submission" date="2015-12" db="EMBL/GenBank/DDBJ databases">
        <title>Update maize B73 reference genome by single molecule sequencing technologies.</title>
        <authorList>
            <consortium name="Maize Genome Sequencing Project"/>
            <person name="Ware D."/>
        </authorList>
    </citation>
    <scope>NUCLEOTIDE SEQUENCE</scope>
    <source>
        <tissue evidence="2">Seedling</tissue>
    </source>
</reference>
<dbReference type="ExpressionAtlas" id="A0A1D6J0U0">
    <property type="expression patterns" value="baseline"/>
</dbReference>